<dbReference type="PANTHER" id="PTHR31306:SF4">
    <property type="entry name" value="ALPHA-1,2-GALACTOSYLTRANSFERASE"/>
    <property type="match status" value="1"/>
</dbReference>
<keyword evidence="5" id="KW-1185">Reference proteome</keyword>
<protein>
    <recommendedName>
        <fullName evidence="6">Galactosyl transferase</fullName>
    </recommendedName>
</protein>
<proteinExistence type="inferred from homology"/>
<dbReference type="GO" id="GO:0016757">
    <property type="term" value="F:glycosyltransferase activity"/>
    <property type="evidence" value="ECO:0007669"/>
    <property type="project" value="UniProtKB-KW"/>
</dbReference>
<dbReference type="Proteomes" id="UP001149165">
    <property type="component" value="Unassembled WGS sequence"/>
</dbReference>
<comment type="caution">
    <text evidence="4">The sequence shown here is derived from an EMBL/GenBank/DDBJ whole genome shotgun (WGS) entry which is preliminary data.</text>
</comment>
<gene>
    <name evidence="4" type="ORF">N7456_012702</name>
</gene>
<accession>A0A9W9EK99</accession>
<dbReference type="Pfam" id="PF05637">
    <property type="entry name" value="Glyco_transf_34"/>
    <property type="match status" value="1"/>
</dbReference>
<dbReference type="OrthoDB" id="205108at2759"/>
<dbReference type="GO" id="GO:0006487">
    <property type="term" value="P:protein N-linked glycosylation"/>
    <property type="evidence" value="ECO:0007669"/>
    <property type="project" value="TreeGrafter"/>
</dbReference>
<name>A0A9W9EK99_9EURO</name>
<evidence type="ECO:0000256" key="3">
    <source>
        <dbReference type="ARBA" id="ARBA00022679"/>
    </source>
</evidence>
<dbReference type="PANTHER" id="PTHR31306">
    <property type="entry name" value="ALPHA-1,6-MANNOSYLTRANSFERASE MNN11-RELATED"/>
    <property type="match status" value="1"/>
</dbReference>
<comment type="similarity">
    <text evidence="1">Belongs to the glycosyltransferase 34 family.</text>
</comment>
<keyword evidence="3" id="KW-0808">Transferase</keyword>
<dbReference type="AlphaFoldDB" id="A0A9W9EK99"/>
<evidence type="ECO:0000256" key="2">
    <source>
        <dbReference type="ARBA" id="ARBA00022676"/>
    </source>
</evidence>
<reference evidence="4" key="2">
    <citation type="journal article" date="2023" name="IMA Fungus">
        <title>Comparative genomic study of the Penicillium genus elucidates a diverse pangenome and 15 lateral gene transfer events.</title>
        <authorList>
            <person name="Petersen C."/>
            <person name="Sorensen T."/>
            <person name="Nielsen M.R."/>
            <person name="Sondergaard T.E."/>
            <person name="Sorensen J.L."/>
            <person name="Fitzpatrick D.A."/>
            <person name="Frisvad J.C."/>
            <person name="Nielsen K.L."/>
        </authorList>
    </citation>
    <scope>NUCLEOTIDE SEQUENCE</scope>
    <source>
        <strain evidence="4">IBT 30069</strain>
    </source>
</reference>
<keyword evidence="2" id="KW-0328">Glycosyltransferase</keyword>
<organism evidence="4 5">
    <name type="scientific">Penicillium angulare</name>
    <dbReference type="NCBI Taxonomy" id="116970"/>
    <lineage>
        <taxon>Eukaryota</taxon>
        <taxon>Fungi</taxon>
        <taxon>Dikarya</taxon>
        <taxon>Ascomycota</taxon>
        <taxon>Pezizomycotina</taxon>
        <taxon>Eurotiomycetes</taxon>
        <taxon>Eurotiomycetidae</taxon>
        <taxon>Eurotiales</taxon>
        <taxon>Aspergillaceae</taxon>
        <taxon>Penicillium</taxon>
    </lineage>
</organism>
<dbReference type="Gene3D" id="3.90.550.10">
    <property type="entry name" value="Spore Coat Polysaccharide Biosynthesis Protein SpsA, Chain A"/>
    <property type="match status" value="1"/>
</dbReference>
<evidence type="ECO:0000313" key="5">
    <source>
        <dbReference type="Proteomes" id="UP001149165"/>
    </source>
</evidence>
<sequence length="326" mass="37586">MPSCVFCRSSMNEMDTNQNDLSIGETAYRHATERLNNFLPGKSSNSKKVVMVTGSSGTNRMLGIPHIKDMIYENRMTYAEKHGFEFMWANMTSYNLPDGSPIYWNKIPILQDAFKRFPHAEWVWWMDVDIIIMNMSLSIYDHVLSPKGMAQNILLDQPIHGAGGGDTGYRTPAAYKAEDINFVISMDSWGMNVGNFLMRRSDWSTWLLDLWIEPLYIAQNWVFPENDAWTHMWQHHKIVQNHAVCMKQRAMNAYPTYNALGEHWQEGDHIIHFAGCGDSTICETEWKKYWNLREKMEVPASVQAKLRDGTAEIETAQGKEKVSTQN</sequence>
<dbReference type="GO" id="GO:0000139">
    <property type="term" value="C:Golgi membrane"/>
    <property type="evidence" value="ECO:0007669"/>
    <property type="project" value="TreeGrafter"/>
</dbReference>
<evidence type="ECO:0000313" key="4">
    <source>
        <dbReference type="EMBL" id="KAJ5083275.1"/>
    </source>
</evidence>
<reference evidence="4" key="1">
    <citation type="submission" date="2022-11" db="EMBL/GenBank/DDBJ databases">
        <authorList>
            <person name="Petersen C."/>
        </authorList>
    </citation>
    <scope>NUCLEOTIDE SEQUENCE</scope>
    <source>
        <strain evidence="4">IBT 30069</strain>
    </source>
</reference>
<dbReference type="InterPro" id="IPR008630">
    <property type="entry name" value="Glyco_trans_34"/>
</dbReference>
<dbReference type="EMBL" id="JAPQKH010000008">
    <property type="protein sequence ID" value="KAJ5083275.1"/>
    <property type="molecule type" value="Genomic_DNA"/>
</dbReference>
<evidence type="ECO:0008006" key="6">
    <source>
        <dbReference type="Google" id="ProtNLM"/>
    </source>
</evidence>
<dbReference type="InterPro" id="IPR029044">
    <property type="entry name" value="Nucleotide-diphossugar_trans"/>
</dbReference>
<evidence type="ECO:0000256" key="1">
    <source>
        <dbReference type="ARBA" id="ARBA00005664"/>
    </source>
</evidence>